<keyword evidence="4 6" id="KW-1133">Transmembrane helix</keyword>
<comment type="caution">
    <text evidence="8">The sequence shown here is derived from an EMBL/GenBank/DDBJ whole genome shotgun (WGS) entry which is preliminary data.</text>
</comment>
<feature type="transmembrane region" description="Helical" evidence="6">
    <location>
        <begin position="328"/>
        <end position="354"/>
    </location>
</feature>
<keyword evidence="5 6" id="KW-0472">Membrane</keyword>
<feature type="transmembrane region" description="Helical" evidence="6">
    <location>
        <begin position="366"/>
        <end position="385"/>
    </location>
</feature>
<evidence type="ECO:0000256" key="6">
    <source>
        <dbReference type="SAM" id="Phobius"/>
    </source>
</evidence>
<organism evidence="8 9">
    <name type="scientific">Parabacteroides acidifaciens</name>
    <dbReference type="NCBI Taxonomy" id="2290935"/>
    <lineage>
        <taxon>Bacteria</taxon>
        <taxon>Pseudomonadati</taxon>
        <taxon>Bacteroidota</taxon>
        <taxon>Bacteroidia</taxon>
        <taxon>Bacteroidales</taxon>
        <taxon>Tannerellaceae</taxon>
        <taxon>Parabacteroides</taxon>
    </lineage>
</organism>
<keyword evidence="2" id="KW-1003">Cell membrane</keyword>
<feature type="transmembrane region" description="Helical" evidence="6">
    <location>
        <begin position="145"/>
        <end position="169"/>
    </location>
</feature>
<keyword evidence="10" id="KW-1185">Reference proteome</keyword>
<feature type="transmembrane region" description="Helical" evidence="6">
    <location>
        <begin position="12"/>
        <end position="34"/>
    </location>
</feature>
<protein>
    <submittedName>
        <fullName evidence="8">Polysaccharide biosynthesis protein</fullName>
    </submittedName>
</protein>
<comment type="subcellular location">
    <subcellularLocation>
        <location evidence="1">Cell membrane</location>
        <topology evidence="1">Multi-pass membrane protein</topology>
    </subcellularLocation>
</comment>
<evidence type="ECO:0000256" key="5">
    <source>
        <dbReference type="ARBA" id="ARBA00023136"/>
    </source>
</evidence>
<dbReference type="EMBL" id="QREV01000010">
    <property type="protein sequence ID" value="RDU49983.1"/>
    <property type="molecule type" value="Genomic_DNA"/>
</dbReference>
<sequence length="471" mass="52763">MSQTIKVSRQDIIWGYFAQFFSIASGIIILPMVLRMLSAEEVGMNYLMLSVGQLVTLVDFGFSPQFGRNVTYVYSGAQRLLKNGIETLDSFVKVEINYSLLAALIQTARWIYRLMGGVVLLLMLTAGTGYVYQVTAGFSNLPNSLLIWLIYSAGVFFQIYYSYYSALLTGSGKIKESKKAMVYSNVLKIVLTYVLLYAGYGLLGVVIANFIYPFLTRYLSYRYYFTAGLRQTLSSYKVSVTEKIALFKTLWHNSKKLGITTLSGYLTYGASTLLAGIYLSLEEVASYGLMIQLIGLIGGISGIMFTIYQPRFASLRVSDNKTLFRKEVAYTMTIFYSFFVVGTILLITVAPYAIRFIGSNTTLPSAFILLACAGFRLLDHNFWNLCQTVIAGNDFPFLKSCLFTGLGITAGCYISLSWLHLGLWGIVLSTGLAQSAYNNWYWPRVILKQMNIGSLSFLKEGYREALLRLHI</sequence>
<reference evidence="8 9" key="1">
    <citation type="submission" date="2018-07" db="EMBL/GenBank/DDBJ databases">
        <title>Parabacteroides acidifaciens nov. sp., isolated from human feces.</title>
        <authorList>
            <person name="Wang Y.J."/>
        </authorList>
    </citation>
    <scope>NUCLEOTIDE SEQUENCE [LARGE SCALE GENOMIC DNA]</scope>
    <source>
        <strain evidence="8 9">426-9</strain>
    </source>
</reference>
<dbReference type="Proteomes" id="UP000256321">
    <property type="component" value="Unassembled WGS sequence"/>
</dbReference>
<dbReference type="Proteomes" id="UP000629596">
    <property type="component" value="Unassembled WGS sequence"/>
</dbReference>
<proteinExistence type="predicted"/>
<feature type="transmembrane region" description="Helical" evidence="6">
    <location>
        <begin position="46"/>
        <end position="62"/>
    </location>
</feature>
<evidence type="ECO:0000256" key="3">
    <source>
        <dbReference type="ARBA" id="ARBA00022692"/>
    </source>
</evidence>
<dbReference type="EMBL" id="JACRTI010000010">
    <property type="protein sequence ID" value="MBC8601302.1"/>
    <property type="molecule type" value="Genomic_DNA"/>
</dbReference>
<dbReference type="PANTHER" id="PTHR30250:SF26">
    <property type="entry name" value="PSMA PROTEIN"/>
    <property type="match status" value="1"/>
</dbReference>
<keyword evidence="3 6" id="KW-0812">Transmembrane</keyword>
<dbReference type="GO" id="GO:0005886">
    <property type="term" value="C:plasma membrane"/>
    <property type="evidence" value="ECO:0007669"/>
    <property type="project" value="UniProtKB-SubCell"/>
</dbReference>
<evidence type="ECO:0000313" key="7">
    <source>
        <dbReference type="EMBL" id="MBC8601302.1"/>
    </source>
</evidence>
<evidence type="ECO:0000256" key="4">
    <source>
        <dbReference type="ARBA" id="ARBA00022989"/>
    </source>
</evidence>
<dbReference type="PANTHER" id="PTHR30250">
    <property type="entry name" value="PST FAMILY PREDICTED COLANIC ACID TRANSPORTER"/>
    <property type="match status" value="1"/>
</dbReference>
<evidence type="ECO:0000313" key="9">
    <source>
        <dbReference type="Proteomes" id="UP000256321"/>
    </source>
</evidence>
<evidence type="ECO:0000256" key="2">
    <source>
        <dbReference type="ARBA" id="ARBA00022475"/>
    </source>
</evidence>
<dbReference type="AlphaFoldDB" id="A0A3D8HG87"/>
<evidence type="ECO:0000313" key="10">
    <source>
        <dbReference type="Proteomes" id="UP000629596"/>
    </source>
</evidence>
<dbReference type="InterPro" id="IPR048122">
    <property type="entry name" value="WZX-like"/>
</dbReference>
<feature type="transmembrane region" description="Helical" evidence="6">
    <location>
        <begin position="190"/>
        <end position="215"/>
    </location>
</feature>
<accession>A0A3D8HG87</accession>
<feature type="transmembrane region" description="Helical" evidence="6">
    <location>
        <begin position="259"/>
        <end position="281"/>
    </location>
</feature>
<dbReference type="NCBIfam" id="NF041503">
    <property type="entry name" value="WZX_like"/>
    <property type="match status" value="1"/>
</dbReference>
<feature type="transmembrane region" description="Helical" evidence="6">
    <location>
        <begin position="110"/>
        <end position="133"/>
    </location>
</feature>
<dbReference type="RefSeq" id="WP_115498788.1">
    <property type="nucleotide sequence ID" value="NZ_JACRTI010000010.1"/>
</dbReference>
<evidence type="ECO:0000256" key="1">
    <source>
        <dbReference type="ARBA" id="ARBA00004651"/>
    </source>
</evidence>
<dbReference type="InterPro" id="IPR050833">
    <property type="entry name" value="Poly_Biosynth_Transport"/>
</dbReference>
<evidence type="ECO:0000313" key="8">
    <source>
        <dbReference type="EMBL" id="RDU49983.1"/>
    </source>
</evidence>
<feature type="transmembrane region" description="Helical" evidence="6">
    <location>
        <begin position="287"/>
        <end position="308"/>
    </location>
</feature>
<gene>
    <name evidence="8" type="ORF">DWU89_06305</name>
    <name evidence="7" type="ORF">H8784_06155</name>
</gene>
<reference evidence="7 10" key="2">
    <citation type="submission" date="2020-08" db="EMBL/GenBank/DDBJ databases">
        <title>Genome public.</title>
        <authorList>
            <person name="Liu C."/>
            <person name="Sun Q."/>
        </authorList>
    </citation>
    <scope>NUCLEOTIDE SEQUENCE [LARGE SCALE GENOMIC DNA]</scope>
    <source>
        <strain evidence="7 10">426_9</strain>
    </source>
</reference>
<name>A0A3D8HG87_9BACT</name>